<gene>
    <name evidence="1" type="ORF">N1032_22515</name>
</gene>
<name>A0ABT2H9D7_9MICO</name>
<sequence>MNKLIKKEEIMKHEIKLDNYTSYVNVRFEDGMTHFTINGASNDKFTVYYTMTVEEAKKELKDRGFEVNE</sequence>
<proteinExistence type="predicted"/>
<organism evidence="1 2">
    <name type="scientific">Herbiconiux daphne</name>
    <dbReference type="NCBI Taxonomy" id="2970914"/>
    <lineage>
        <taxon>Bacteria</taxon>
        <taxon>Bacillati</taxon>
        <taxon>Actinomycetota</taxon>
        <taxon>Actinomycetes</taxon>
        <taxon>Micrococcales</taxon>
        <taxon>Microbacteriaceae</taxon>
        <taxon>Herbiconiux</taxon>
    </lineage>
</organism>
<evidence type="ECO:0000313" key="2">
    <source>
        <dbReference type="Proteomes" id="UP001165586"/>
    </source>
</evidence>
<evidence type="ECO:0008006" key="3">
    <source>
        <dbReference type="Google" id="ProtNLM"/>
    </source>
</evidence>
<dbReference type="EMBL" id="JANLCJ010000043">
    <property type="protein sequence ID" value="MCS5736511.1"/>
    <property type="molecule type" value="Genomic_DNA"/>
</dbReference>
<accession>A0ABT2H9D7</accession>
<evidence type="ECO:0000313" key="1">
    <source>
        <dbReference type="EMBL" id="MCS5736511.1"/>
    </source>
</evidence>
<keyword evidence="2" id="KW-1185">Reference proteome</keyword>
<comment type="caution">
    <text evidence="1">The sequence shown here is derived from an EMBL/GenBank/DDBJ whole genome shotgun (WGS) entry which is preliminary data.</text>
</comment>
<dbReference type="RefSeq" id="WP_259542529.1">
    <property type="nucleotide sequence ID" value="NZ_JANLCJ010000043.1"/>
</dbReference>
<protein>
    <recommendedName>
        <fullName evidence="3">Phage protein</fullName>
    </recommendedName>
</protein>
<dbReference type="Proteomes" id="UP001165586">
    <property type="component" value="Unassembled WGS sequence"/>
</dbReference>
<reference evidence="1" key="1">
    <citation type="submission" date="2022-08" db="EMBL/GenBank/DDBJ databases">
        <authorList>
            <person name="Deng Y."/>
            <person name="Han X.-F."/>
            <person name="Zhang Y.-Q."/>
        </authorList>
    </citation>
    <scope>NUCLEOTIDE SEQUENCE</scope>
    <source>
        <strain evidence="1">CPCC 203386</strain>
    </source>
</reference>